<dbReference type="Pfam" id="PF21351">
    <property type="entry name" value="TetR_C_41"/>
    <property type="match status" value="1"/>
</dbReference>
<name>A0A917ZTD0_9ACTN</name>
<keyword evidence="8" id="KW-1185">Reference proteome</keyword>
<comment type="caution">
    <text evidence="7">The sequence shown here is derived from an EMBL/GenBank/DDBJ whole genome shotgun (WGS) entry which is preliminary data.</text>
</comment>
<dbReference type="InterPro" id="IPR001647">
    <property type="entry name" value="HTH_TetR"/>
</dbReference>
<reference evidence="7" key="2">
    <citation type="submission" date="2020-09" db="EMBL/GenBank/DDBJ databases">
        <authorList>
            <person name="Sun Q."/>
            <person name="Zhou Y."/>
        </authorList>
    </citation>
    <scope>NUCLEOTIDE SEQUENCE</scope>
    <source>
        <strain evidence="7">CGMCC 4.7201</strain>
    </source>
</reference>
<dbReference type="GO" id="GO:0003700">
    <property type="term" value="F:DNA-binding transcription factor activity"/>
    <property type="evidence" value="ECO:0007669"/>
    <property type="project" value="TreeGrafter"/>
</dbReference>
<evidence type="ECO:0000256" key="3">
    <source>
        <dbReference type="ARBA" id="ARBA00023163"/>
    </source>
</evidence>
<feature type="domain" description="HTH tetR-type" evidence="6">
    <location>
        <begin position="22"/>
        <end position="82"/>
    </location>
</feature>
<proteinExistence type="predicted"/>
<evidence type="ECO:0000313" key="7">
    <source>
        <dbReference type="EMBL" id="GGO90699.1"/>
    </source>
</evidence>
<evidence type="ECO:0000256" key="1">
    <source>
        <dbReference type="ARBA" id="ARBA00023015"/>
    </source>
</evidence>
<dbReference type="PRINTS" id="PR00455">
    <property type="entry name" value="HTHTETR"/>
</dbReference>
<feature type="region of interest" description="Disordered" evidence="5">
    <location>
        <begin position="1"/>
        <end position="25"/>
    </location>
</feature>
<evidence type="ECO:0000313" key="8">
    <source>
        <dbReference type="Proteomes" id="UP000641932"/>
    </source>
</evidence>
<dbReference type="PANTHER" id="PTHR30055:SF234">
    <property type="entry name" value="HTH-TYPE TRANSCRIPTIONAL REGULATOR BETI"/>
    <property type="match status" value="1"/>
</dbReference>
<dbReference type="FunFam" id="1.10.10.60:FF:000141">
    <property type="entry name" value="TetR family transcriptional regulator"/>
    <property type="match status" value="1"/>
</dbReference>
<dbReference type="Pfam" id="PF00440">
    <property type="entry name" value="TetR_N"/>
    <property type="match status" value="1"/>
</dbReference>
<dbReference type="PROSITE" id="PS01081">
    <property type="entry name" value="HTH_TETR_1"/>
    <property type="match status" value="1"/>
</dbReference>
<dbReference type="RefSeq" id="WP_189132808.1">
    <property type="nucleotide sequence ID" value="NZ_BMMS01000015.1"/>
</dbReference>
<keyword evidence="3" id="KW-0804">Transcription</keyword>
<dbReference type="GO" id="GO:0000976">
    <property type="term" value="F:transcription cis-regulatory region binding"/>
    <property type="evidence" value="ECO:0007669"/>
    <property type="project" value="TreeGrafter"/>
</dbReference>
<dbReference type="InterPro" id="IPR050109">
    <property type="entry name" value="HTH-type_TetR-like_transc_reg"/>
</dbReference>
<reference evidence="7" key="1">
    <citation type="journal article" date="2014" name="Int. J. Syst. Evol. Microbiol.">
        <title>Complete genome sequence of Corynebacterium casei LMG S-19264T (=DSM 44701T), isolated from a smear-ripened cheese.</title>
        <authorList>
            <consortium name="US DOE Joint Genome Institute (JGI-PGF)"/>
            <person name="Walter F."/>
            <person name="Albersmeier A."/>
            <person name="Kalinowski J."/>
            <person name="Ruckert C."/>
        </authorList>
    </citation>
    <scope>NUCLEOTIDE SEQUENCE</scope>
    <source>
        <strain evidence="7">CGMCC 4.7201</strain>
    </source>
</reference>
<dbReference type="InterPro" id="IPR049484">
    <property type="entry name" value="Rv0078-like_C"/>
</dbReference>
<sequence length="214" mass="23318">MAVPSRTVPARPRRRTQRERSEATSGDLLDAARELFARDGYAATSLEAVCERAGVSKGGLYHHFRNKEDLFRVVCAAEQKRLAAAVSAAYRATPDDSWLAVYEGCRAFLEASMDPAVQRITLLDAPGALDGSVLREIRSGCQDLMKAAVERAVSECRIARRPVEPLATLLYGGICEAAMAIARSPRQEELRRETLGELRSFLAALAVEAAALAR</sequence>
<feature type="DNA-binding region" description="H-T-H motif" evidence="4">
    <location>
        <begin position="45"/>
        <end position="64"/>
    </location>
</feature>
<evidence type="ECO:0000259" key="6">
    <source>
        <dbReference type="PROSITE" id="PS50977"/>
    </source>
</evidence>
<accession>A0A917ZTD0</accession>
<dbReference type="Proteomes" id="UP000641932">
    <property type="component" value="Unassembled WGS sequence"/>
</dbReference>
<protein>
    <submittedName>
        <fullName evidence="7">TetR family transcriptional regulator</fullName>
    </submittedName>
</protein>
<feature type="compositionally biased region" description="Low complexity" evidence="5">
    <location>
        <begin position="1"/>
        <end position="10"/>
    </location>
</feature>
<keyword evidence="1" id="KW-0805">Transcription regulation</keyword>
<organism evidence="7 8">
    <name type="scientific">Wenjunlia tyrosinilytica</name>
    <dbReference type="NCBI Taxonomy" id="1544741"/>
    <lineage>
        <taxon>Bacteria</taxon>
        <taxon>Bacillati</taxon>
        <taxon>Actinomycetota</taxon>
        <taxon>Actinomycetes</taxon>
        <taxon>Kitasatosporales</taxon>
        <taxon>Streptomycetaceae</taxon>
        <taxon>Wenjunlia</taxon>
    </lineage>
</organism>
<dbReference type="InterPro" id="IPR023772">
    <property type="entry name" value="DNA-bd_HTH_TetR-type_CS"/>
</dbReference>
<dbReference type="GO" id="GO:0045892">
    <property type="term" value="P:negative regulation of DNA-templated transcription"/>
    <property type="evidence" value="ECO:0007669"/>
    <property type="project" value="UniProtKB-ARBA"/>
</dbReference>
<dbReference type="SUPFAM" id="SSF46689">
    <property type="entry name" value="Homeodomain-like"/>
    <property type="match status" value="1"/>
</dbReference>
<evidence type="ECO:0000256" key="4">
    <source>
        <dbReference type="PROSITE-ProRule" id="PRU00335"/>
    </source>
</evidence>
<dbReference type="Gene3D" id="1.10.357.10">
    <property type="entry name" value="Tetracycline Repressor, domain 2"/>
    <property type="match status" value="1"/>
</dbReference>
<evidence type="ECO:0000256" key="2">
    <source>
        <dbReference type="ARBA" id="ARBA00023125"/>
    </source>
</evidence>
<dbReference type="InterPro" id="IPR009057">
    <property type="entry name" value="Homeodomain-like_sf"/>
</dbReference>
<dbReference type="AlphaFoldDB" id="A0A917ZTD0"/>
<gene>
    <name evidence="7" type="ORF">GCM10012280_36820</name>
</gene>
<evidence type="ECO:0000256" key="5">
    <source>
        <dbReference type="SAM" id="MobiDB-lite"/>
    </source>
</evidence>
<dbReference type="EMBL" id="BMMS01000015">
    <property type="protein sequence ID" value="GGO90699.1"/>
    <property type="molecule type" value="Genomic_DNA"/>
</dbReference>
<dbReference type="PROSITE" id="PS50977">
    <property type="entry name" value="HTH_TETR_2"/>
    <property type="match status" value="1"/>
</dbReference>
<keyword evidence="2 4" id="KW-0238">DNA-binding</keyword>
<dbReference type="PANTHER" id="PTHR30055">
    <property type="entry name" value="HTH-TYPE TRANSCRIPTIONAL REGULATOR RUTR"/>
    <property type="match status" value="1"/>
</dbReference>